<dbReference type="InterPro" id="IPR035422">
    <property type="entry name" value="AlgF"/>
</dbReference>
<sequence length="201" mass="20587">MRHHSLILPALLLLGIAAAQETLYAPAPPAGSAFVRVANADAATAVTLDGKATFRPGAQAVSAYVVVPQGAHTFRAGSATLRVNVAGGQYQTLVLQGGKLRALDAELPGTVTRARLTLYNFSDAPASLMTADGRTRLLTDVPAGSVKSLSVNAVSAALGVFAADKPVQTFPTEALRAGASYSAFVFGAHADRTAVFVTPGK</sequence>
<evidence type="ECO:0000313" key="10">
    <source>
        <dbReference type="EMBL" id="MBB5375651.1"/>
    </source>
</evidence>
<dbReference type="EMBL" id="BNAJ01000002">
    <property type="protein sequence ID" value="GHF38073.1"/>
    <property type="molecule type" value="Genomic_DNA"/>
</dbReference>
<evidence type="ECO:0000313" key="12">
    <source>
        <dbReference type="Proteomes" id="UP000619376"/>
    </source>
</evidence>
<reference evidence="9" key="4">
    <citation type="submission" date="2024-05" db="EMBL/GenBank/DDBJ databases">
        <authorList>
            <person name="Sun Q."/>
            <person name="Zhou Y."/>
        </authorList>
    </citation>
    <scope>NUCLEOTIDE SEQUENCE</scope>
    <source>
        <strain evidence="9">CGMCC 1.18437</strain>
    </source>
</reference>
<evidence type="ECO:0000256" key="1">
    <source>
        <dbReference type="ARBA" id="ARBA00004418"/>
    </source>
</evidence>
<comment type="subcellular location">
    <subcellularLocation>
        <location evidence="1">Periplasm</location>
    </subcellularLocation>
</comment>
<evidence type="ECO:0000256" key="5">
    <source>
        <dbReference type="ARBA" id="ARBA00022729"/>
    </source>
</evidence>
<dbReference type="EMBL" id="JACHFK010000002">
    <property type="protein sequence ID" value="MBB5375651.1"/>
    <property type="molecule type" value="Genomic_DNA"/>
</dbReference>
<keyword evidence="7" id="KW-0016">Alginate biosynthesis</keyword>
<dbReference type="GO" id="GO:0016740">
    <property type="term" value="F:transferase activity"/>
    <property type="evidence" value="ECO:0007669"/>
    <property type="project" value="UniProtKB-KW"/>
</dbReference>
<name>A0A7W8NNE0_9DEIO</name>
<evidence type="ECO:0000256" key="4">
    <source>
        <dbReference type="ARBA" id="ARBA00013964"/>
    </source>
</evidence>
<gene>
    <name evidence="9" type="ORF">GCM10017781_13500</name>
    <name evidence="10" type="ORF">HNQ07_001108</name>
</gene>
<proteinExistence type="inferred from homology"/>
<dbReference type="UniPathway" id="UPA00286"/>
<accession>A0A7W8NNE0</accession>
<protein>
    <recommendedName>
        <fullName evidence="4">Alginate biosynthesis protein AlgF</fullName>
    </recommendedName>
</protein>
<dbReference type="GO" id="GO:0042121">
    <property type="term" value="P:alginic acid biosynthetic process"/>
    <property type="evidence" value="ECO:0007669"/>
    <property type="project" value="UniProtKB-UniPathway"/>
</dbReference>
<feature type="signal peptide" evidence="8">
    <location>
        <begin position="1"/>
        <end position="19"/>
    </location>
</feature>
<evidence type="ECO:0000256" key="8">
    <source>
        <dbReference type="SAM" id="SignalP"/>
    </source>
</evidence>
<dbReference type="Proteomes" id="UP000539473">
    <property type="component" value="Unassembled WGS sequence"/>
</dbReference>
<dbReference type="AlphaFoldDB" id="A0A7W8NNE0"/>
<evidence type="ECO:0000256" key="2">
    <source>
        <dbReference type="ARBA" id="ARBA00005182"/>
    </source>
</evidence>
<keyword evidence="6" id="KW-0574">Periplasm</keyword>
<feature type="chain" id="PRO_5030646866" description="Alginate biosynthesis protein AlgF" evidence="8">
    <location>
        <begin position="20"/>
        <end position="201"/>
    </location>
</feature>
<evidence type="ECO:0000256" key="6">
    <source>
        <dbReference type="ARBA" id="ARBA00022764"/>
    </source>
</evidence>
<keyword evidence="5 8" id="KW-0732">Signal</keyword>
<evidence type="ECO:0000256" key="7">
    <source>
        <dbReference type="ARBA" id="ARBA00022841"/>
    </source>
</evidence>
<keyword evidence="10" id="KW-0808">Transferase</keyword>
<comment type="similarity">
    <text evidence="3">Belongs to the AlgF family.</text>
</comment>
<dbReference type="Proteomes" id="UP000619376">
    <property type="component" value="Unassembled WGS sequence"/>
</dbReference>
<comment type="pathway">
    <text evidence="2">Glycan biosynthesis; alginate biosynthesis.</text>
</comment>
<reference evidence="9" key="1">
    <citation type="journal article" date="2014" name="Int. J. Syst. Evol. Microbiol.">
        <title>Complete genome of a new Firmicutes species belonging to the dominant human colonic microbiota ('Ruminococcus bicirculans') reveals two chromosomes and a selective capacity to utilize plant glucans.</title>
        <authorList>
            <consortium name="NISC Comparative Sequencing Program"/>
            <person name="Wegmann U."/>
            <person name="Louis P."/>
            <person name="Goesmann A."/>
            <person name="Henrissat B."/>
            <person name="Duncan S.H."/>
            <person name="Flint H.J."/>
        </authorList>
    </citation>
    <scope>NUCLEOTIDE SEQUENCE</scope>
    <source>
        <strain evidence="9">CGMCC 1.18437</strain>
    </source>
</reference>
<evidence type="ECO:0000256" key="3">
    <source>
        <dbReference type="ARBA" id="ARBA00010033"/>
    </source>
</evidence>
<keyword evidence="12" id="KW-1185">Reference proteome</keyword>
<reference evidence="10 11" key="3">
    <citation type="submission" date="2020-08" db="EMBL/GenBank/DDBJ databases">
        <title>Genomic Encyclopedia of Type Strains, Phase IV (KMG-IV): sequencing the most valuable type-strain genomes for metagenomic binning, comparative biology and taxonomic classification.</title>
        <authorList>
            <person name="Goeker M."/>
        </authorList>
    </citation>
    <scope>NUCLEOTIDE SEQUENCE [LARGE SCALE GENOMIC DNA]</scope>
    <source>
        <strain evidence="10 11">DSM 27521</strain>
    </source>
</reference>
<comment type="caution">
    <text evidence="10">The sequence shown here is derived from an EMBL/GenBank/DDBJ whole genome shotgun (WGS) entry which is preliminary data.</text>
</comment>
<organism evidence="10 11">
    <name type="scientific">Deinococcus metalli</name>
    <dbReference type="NCBI Taxonomy" id="1141878"/>
    <lineage>
        <taxon>Bacteria</taxon>
        <taxon>Thermotogati</taxon>
        <taxon>Deinococcota</taxon>
        <taxon>Deinococci</taxon>
        <taxon>Deinococcales</taxon>
        <taxon>Deinococcaceae</taxon>
        <taxon>Deinococcus</taxon>
    </lineage>
</organism>
<dbReference type="Pfam" id="PF11182">
    <property type="entry name" value="AlgF"/>
    <property type="match status" value="1"/>
</dbReference>
<reference evidence="12" key="2">
    <citation type="journal article" date="2019" name="Int. J. Syst. Evol. Microbiol.">
        <title>The Global Catalogue of Microorganisms (GCM) 10K type strain sequencing project: providing services to taxonomists for standard genome sequencing and annotation.</title>
        <authorList>
            <consortium name="The Broad Institute Genomics Platform"/>
            <consortium name="The Broad Institute Genome Sequencing Center for Infectious Disease"/>
            <person name="Wu L."/>
            <person name="Ma J."/>
        </authorList>
    </citation>
    <scope>NUCLEOTIDE SEQUENCE [LARGE SCALE GENOMIC DNA]</scope>
    <source>
        <strain evidence="12">CGMCC 1.18437</strain>
    </source>
</reference>
<evidence type="ECO:0000313" key="9">
    <source>
        <dbReference type="EMBL" id="GHF38073.1"/>
    </source>
</evidence>
<dbReference type="GO" id="GO:0042597">
    <property type="term" value="C:periplasmic space"/>
    <property type="evidence" value="ECO:0007669"/>
    <property type="project" value="UniProtKB-SubCell"/>
</dbReference>
<evidence type="ECO:0000313" key="11">
    <source>
        <dbReference type="Proteomes" id="UP000539473"/>
    </source>
</evidence>
<dbReference type="RefSeq" id="WP_184109935.1">
    <property type="nucleotide sequence ID" value="NZ_BNAJ01000002.1"/>
</dbReference>